<protein>
    <recommendedName>
        <fullName evidence="2">Phage protein Gp138 N-terminal domain-containing protein</fullName>
    </recommendedName>
</protein>
<dbReference type="EMBL" id="FLUL01000001">
    <property type="protein sequence ID" value="SBV95271.1"/>
    <property type="molecule type" value="Genomic_DNA"/>
</dbReference>
<dbReference type="RefSeq" id="WP_296947547.1">
    <property type="nucleotide sequence ID" value="NZ_LT599021.1"/>
</dbReference>
<name>A0A212J727_9BACT</name>
<dbReference type="AlphaFoldDB" id="A0A212J727"/>
<evidence type="ECO:0000313" key="1">
    <source>
        <dbReference type="EMBL" id="SBV95271.1"/>
    </source>
</evidence>
<organism evidence="1">
    <name type="scientific">uncultured Dysgonomonas sp</name>
    <dbReference type="NCBI Taxonomy" id="206096"/>
    <lineage>
        <taxon>Bacteria</taxon>
        <taxon>Pseudomonadati</taxon>
        <taxon>Bacteroidota</taxon>
        <taxon>Bacteroidia</taxon>
        <taxon>Bacteroidales</taxon>
        <taxon>Dysgonomonadaceae</taxon>
        <taxon>Dysgonomonas</taxon>
        <taxon>environmental samples</taxon>
    </lineage>
</organism>
<gene>
    <name evidence="1" type="ORF">KL86DYS2_10879</name>
</gene>
<evidence type="ECO:0008006" key="2">
    <source>
        <dbReference type="Google" id="ProtNLM"/>
    </source>
</evidence>
<proteinExistence type="predicted"/>
<accession>A0A212J727</accession>
<sequence>MTDEQTVREFFNRAGQKTISCFPAIVENNYPDKDYVDVKDLSGTLYPEVRKRAALKDDKAGILITPAAGSSVIVGRIMESDELFIEMFSEVESIVIDGGEFGGLIKIQELTNKLNALVKSVNSLITNYNGHTHTVSTTGTAAAQSGTAAAPMEQAQRAADFKAADYENDKIKH</sequence>
<reference evidence="1" key="1">
    <citation type="submission" date="2016-04" db="EMBL/GenBank/DDBJ databases">
        <authorList>
            <person name="Evans L.H."/>
            <person name="Alamgir A."/>
            <person name="Owens N."/>
            <person name="Weber N.D."/>
            <person name="Virtaneva K."/>
            <person name="Barbian K."/>
            <person name="Babar A."/>
            <person name="Rosenke K."/>
        </authorList>
    </citation>
    <scope>NUCLEOTIDE SEQUENCE</scope>
    <source>
        <strain evidence="1">86-2</strain>
    </source>
</reference>